<keyword evidence="6 16" id="KW-0347">Helicase</keyword>
<evidence type="ECO:0000313" key="16">
    <source>
        <dbReference type="EMBL" id="RDV81692.1"/>
    </source>
</evidence>
<feature type="domain" description="Helicase ATP-binding" evidence="15">
    <location>
        <begin position="61"/>
        <end position="346"/>
    </location>
</feature>
<dbReference type="GO" id="GO:0003678">
    <property type="term" value="F:DNA helicase activity"/>
    <property type="evidence" value="ECO:0007669"/>
    <property type="project" value="InterPro"/>
</dbReference>
<evidence type="ECO:0000256" key="2">
    <source>
        <dbReference type="ARBA" id="ARBA00022723"/>
    </source>
</evidence>
<dbReference type="InterPro" id="IPR010614">
    <property type="entry name" value="RAD3-like_helicase_DEAD"/>
</dbReference>
<keyword evidence="3" id="KW-0547">Nucleotide-binding</keyword>
<evidence type="ECO:0000256" key="1">
    <source>
        <dbReference type="ARBA" id="ARBA00022485"/>
    </source>
</evidence>
<dbReference type="AlphaFoldDB" id="A0A3D8P1G8"/>
<dbReference type="GO" id="GO:0016818">
    <property type="term" value="F:hydrolase activity, acting on acid anhydrides, in phosphorus-containing anhydrides"/>
    <property type="evidence" value="ECO:0007669"/>
    <property type="project" value="InterPro"/>
</dbReference>
<evidence type="ECO:0000259" key="15">
    <source>
        <dbReference type="PROSITE" id="PS51193"/>
    </source>
</evidence>
<dbReference type="PANTHER" id="PTHR11472:SF34">
    <property type="entry name" value="REGULATOR OF TELOMERE ELONGATION HELICASE 1"/>
    <property type="match status" value="1"/>
</dbReference>
<accession>A0A3D8P1G8</accession>
<dbReference type="SMART" id="SM00491">
    <property type="entry name" value="HELICc2"/>
    <property type="match status" value="1"/>
</dbReference>
<dbReference type="InterPro" id="IPR027417">
    <property type="entry name" value="P-loop_NTPase"/>
</dbReference>
<dbReference type="Proteomes" id="UP000256329">
    <property type="component" value="Unassembled WGS sequence"/>
</dbReference>
<evidence type="ECO:0000256" key="7">
    <source>
        <dbReference type="ARBA" id="ARBA00022840"/>
    </source>
</evidence>
<dbReference type="GO" id="GO:0006281">
    <property type="term" value="P:DNA repair"/>
    <property type="evidence" value="ECO:0007669"/>
    <property type="project" value="UniProtKB-KW"/>
</dbReference>
<dbReference type="InterPro" id="IPR006555">
    <property type="entry name" value="ATP-dep_Helicase_C"/>
</dbReference>
<keyword evidence="9" id="KW-0411">Iron-sulfur</keyword>
<keyword evidence="17" id="KW-1185">Reference proteome</keyword>
<keyword evidence="11" id="KW-0234">DNA repair</keyword>
<evidence type="ECO:0000313" key="17">
    <source>
        <dbReference type="Proteomes" id="UP000256329"/>
    </source>
</evidence>
<keyword evidence="14" id="KW-0175">Coiled coil</keyword>
<keyword evidence="10" id="KW-0238">DNA-binding</keyword>
<evidence type="ECO:0000256" key="5">
    <source>
        <dbReference type="ARBA" id="ARBA00022801"/>
    </source>
</evidence>
<keyword evidence="1" id="KW-0004">4Fe-4S</keyword>
<evidence type="ECO:0000256" key="4">
    <source>
        <dbReference type="ARBA" id="ARBA00022763"/>
    </source>
</evidence>
<dbReference type="GO" id="GO:0003677">
    <property type="term" value="F:DNA binding"/>
    <property type="evidence" value="ECO:0007669"/>
    <property type="project" value="UniProtKB-KW"/>
</dbReference>
<proteinExistence type="inferred from homology"/>
<keyword evidence="4" id="KW-0227">DNA damage</keyword>
<dbReference type="EMBL" id="QSLN01000018">
    <property type="protein sequence ID" value="RDV81692.1"/>
    <property type="molecule type" value="Genomic_DNA"/>
</dbReference>
<evidence type="ECO:0000256" key="9">
    <source>
        <dbReference type="ARBA" id="ARBA00023014"/>
    </source>
</evidence>
<keyword evidence="12" id="KW-0413">Isomerase</keyword>
<reference evidence="16 17" key="1">
    <citation type="submission" date="2018-08" db="EMBL/GenBank/DDBJ databases">
        <title>Form III RuBisCO-mediated autotrophy in Thermodesulfobium bacteria.</title>
        <authorList>
            <person name="Toshchakov S.V."/>
            <person name="Kublanov I.V."/>
            <person name="Frolov E."/>
            <person name="Bonch-Osmolovskaya E.A."/>
            <person name="Tourova T.P."/>
            <person name="Chernych N.A."/>
            <person name="Lebedinsky A.V."/>
        </authorList>
    </citation>
    <scope>NUCLEOTIDE SEQUENCE [LARGE SCALE GENOMIC DNA]</scope>
    <source>
        <strain evidence="16 17">SR</strain>
    </source>
</reference>
<dbReference type="Pfam" id="PF13307">
    <property type="entry name" value="Helicase_C_2"/>
    <property type="match status" value="1"/>
</dbReference>
<gene>
    <name evidence="16" type="ORF">DXX99_09250</name>
</gene>
<evidence type="ECO:0000256" key="6">
    <source>
        <dbReference type="ARBA" id="ARBA00022806"/>
    </source>
</evidence>
<dbReference type="InterPro" id="IPR045028">
    <property type="entry name" value="DinG/Rad3-like"/>
</dbReference>
<dbReference type="PANTHER" id="PTHR11472">
    <property type="entry name" value="DNA REPAIR DEAD HELICASE RAD3/XP-D SUBFAMILY MEMBER"/>
    <property type="match status" value="1"/>
</dbReference>
<dbReference type="GO" id="GO:0051539">
    <property type="term" value="F:4 iron, 4 sulfur cluster binding"/>
    <property type="evidence" value="ECO:0007669"/>
    <property type="project" value="UniProtKB-KW"/>
</dbReference>
<dbReference type="GO" id="GO:0005524">
    <property type="term" value="F:ATP binding"/>
    <property type="evidence" value="ECO:0007669"/>
    <property type="project" value="UniProtKB-KW"/>
</dbReference>
<organism evidence="16 17">
    <name type="scientific">Ammonifex thiophilus</name>
    <dbReference type="NCBI Taxonomy" id="444093"/>
    <lineage>
        <taxon>Bacteria</taxon>
        <taxon>Bacillati</taxon>
        <taxon>Bacillota</taxon>
        <taxon>Clostridia</taxon>
        <taxon>Thermoanaerobacterales</taxon>
        <taxon>Thermoanaerobacteraceae</taxon>
        <taxon>Ammonifex</taxon>
    </lineage>
</organism>
<evidence type="ECO:0000256" key="13">
    <source>
        <dbReference type="ARBA" id="ARBA00038058"/>
    </source>
</evidence>
<sequence>MRSAQAGVFCSGLPFCFLGVRVVSSLLRTYLFLQKSIRTAPDPDPASGPDVSRTFSRLAIDVILSAPGLKRRDGQLRMAETVAQVLAGERPERAAAVEAGTGTGKSLAYLVPVMLYCVREGRRAVVATGTKNLQEQLATKDAPFAAELVEKATGKSPTFAVVYGRANYLCPALLEERLAELEGKKDRRGREGQELEFLRAVVEWWRKGGSGLRDSLPSEPPEESWWLRVSADDDGADCRECRKTGCPFARAREAASTAHVVITNHHLVAADWKVRQVAGLSLFAGRGDVLPSVLVIDEAHDFLDALRSSLSVSFTAGRVKRLETDIRSLVKDLESLVEDAEEERREGNGKGSPGLQASRGAREGLCVGVGEGEDLWKRLEDLFACAEEFRRQRKAEALLLFPPPLFDSAGSLLPLLQSRFSSLLDYADWLFSVSPVDGKERKKFERKLERFRERLLEVSEAFRRAVLLERHYRTYGPPGDACWYEENRFCAVPVDVSRQARDLWSDYRHVVLTSATLFPFPQSEGFSWFREAYGFEEGEIALGILPSLFDYGKQMRAYILARPELEPEESRKGKDGNGEDRAEHLAESLLELVNGVSGGVLALFTSYQEMRRVASLVKPRLPKDRLLLIQGEAGRYELLQRFKEHGRGVLLGVSSFWQGVDVPGEALSAVFIARIPFPHPEDPVVEALTFLAGREWFVKVSRPIAALTLRQGIGRLIRTEDDTGVVVIADPRAAGKHRRLVESCLPVEPEVKSR</sequence>
<feature type="coiled-coil region" evidence="14">
    <location>
        <begin position="319"/>
        <end position="350"/>
    </location>
</feature>
<name>A0A3D8P1G8_9THEO</name>
<comment type="caution">
    <text evidence="16">The sequence shown here is derived from an EMBL/GenBank/DDBJ whole genome shotgun (WGS) entry which is preliminary data.</text>
</comment>
<dbReference type="InterPro" id="IPR006554">
    <property type="entry name" value="Helicase-like_DEXD_c2"/>
</dbReference>
<evidence type="ECO:0000256" key="10">
    <source>
        <dbReference type="ARBA" id="ARBA00023125"/>
    </source>
</evidence>
<dbReference type="Gene3D" id="3.40.50.300">
    <property type="entry name" value="P-loop containing nucleotide triphosphate hydrolases"/>
    <property type="match status" value="2"/>
</dbReference>
<keyword evidence="2" id="KW-0479">Metal-binding</keyword>
<dbReference type="Pfam" id="PF06733">
    <property type="entry name" value="DEAD_2"/>
    <property type="match status" value="1"/>
</dbReference>
<evidence type="ECO:0000256" key="12">
    <source>
        <dbReference type="ARBA" id="ARBA00023235"/>
    </source>
</evidence>
<evidence type="ECO:0000256" key="8">
    <source>
        <dbReference type="ARBA" id="ARBA00023004"/>
    </source>
</evidence>
<dbReference type="PROSITE" id="PS51193">
    <property type="entry name" value="HELICASE_ATP_BIND_2"/>
    <property type="match status" value="1"/>
</dbReference>
<keyword evidence="8" id="KW-0408">Iron</keyword>
<keyword evidence="5" id="KW-0378">Hydrolase</keyword>
<evidence type="ECO:0000256" key="14">
    <source>
        <dbReference type="SAM" id="Coils"/>
    </source>
</evidence>
<dbReference type="SUPFAM" id="SSF52540">
    <property type="entry name" value="P-loop containing nucleoside triphosphate hydrolases"/>
    <property type="match status" value="1"/>
</dbReference>
<evidence type="ECO:0000256" key="3">
    <source>
        <dbReference type="ARBA" id="ARBA00022741"/>
    </source>
</evidence>
<protein>
    <submittedName>
        <fullName evidence="16">ATP-dependent DNA helicase</fullName>
    </submittedName>
</protein>
<keyword evidence="7" id="KW-0067">ATP-binding</keyword>
<comment type="similarity">
    <text evidence="13">Belongs to the helicase family. DinG subfamily.</text>
</comment>
<evidence type="ECO:0000256" key="11">
    <source>
        <dbReference type="ARBA" id="ARBA00023204"/>
    </source>
</evidence>
<dbReference type="GO" id="GO:0046872">
    <property type="term" value="F:metal ion binding"/>
    <property type="evidence" value="ECO:0007669"/>
    <property type="project" value="UniProtKB-KW"/>
</dbReference>
<dbReference type="InterPro" id="IPR014013">
    <property type="entry name" value="Helic_SF1/SF2_ATP-bd_DinG/Rad3"/>
</dbReference>
<dbReference type="SMART" id="SM00488">
    <property type="entry name" value="DEXDc2"/>
    <property type="match status" value="1"/>
</dbReference>